<comment type="subcellular location">
    <subcellularLocation>
        <location evidence="1">Membrane</location>
        <topology evidence="1">Multi-pass membrane protein</topology>
    </subcellularLocation>
</comment>
<evidence type="ECO:0000313" key="9">
    <source>
        <dbReference type="Proteomes" id="UP001230188"/>
    </source>
</evidence>
<evidence type="ECO:0000313" key="8">
    <source>
        <dbReference type="EMBL" id="KAJ8607183.1"/>
    </source>
</evidence>
<evidence type="ECO:0000256" key="4">
    <source>
        <dbReference type="ARBA" id="ARBA00022989"/>
    </source>
</evidence>
<dbReference type="InterPro" id="IPR024862">
    <property type="entry name" value="TRPV"/>
</dbReference>
<gene>
    <name evidence="8" type="ORF">CTAYLR_007342</name>
</gene>
<organism evidence="8 9">
    <name type="scientific">Chrysophaeum taylorii</name>
    <dbReference type="NCBI Taxonomy" id="2483200"/>
    <lineage>
        <taxon>Eukaryota</taxon>
        <taxon>Sar</taxon>
        <taxon>Stramenopiles</taxon>
        <taxon>Ochrophyta</taxon>
        <taxon>Pelagophyceae</taxon>
        <taxon>Pelagomonadales</taxon>
        <taxon>Pelagomonadaceae</taxon>
        <taxon>Chrysophaeum</taxon>
    </lineage>
</organism>
<dbReference type="Gene3D" id="1.25.40.20">
    <property type="entry name" value="Ankyrin repeat-containing domain"/>
    <property type="match status" value="1"/>
</dbReference>
<keyword evidence="2 7" id="KW-0812">Transmembrane</keyword>
<dbReference type="InterPro" id="IPR027359">
    <property type="entry name" value="Volt_channel_dom_sf"/>
</dbReference>
<evidence type="ECO:0000256" key="5">
    <source>
        <dbReference type="ARBA" id="ARBA00023136"/>
    </source>
</evidence>
<dbReference type="PROSITE" id="PS00018">
    <property type="entry name" value="EF_HAND_1"/>
    <property type="match status" value="1"/>
</dbReference>
<dbReference type="SUPFAM" id="SSF50998">
    <property type="entry name" value="Quinoprotein alcohol dehydrogenase-like"/>
    <property type="match status" value="2"/>
</dbReference>
<evidence type="ECO:0000256" key="1">
    <source>
        <dbReference type="ARBA" id="ARBA00004141"/>
    </source>
</evidence>
<dbReference type="PANTHER" id="PTHR10582:SF2">
    <property type="entry name" value="INACTIVE"/>
    <property type="match status" value="1"/>
</dbReference>
<keyword evidence="5 7" id="KW-0472">Membrane</keyword>
<keyword evidence="4 7" id="KW-1133">Transmembrane helix</keyword>
<feature type="transmembrane region" description="Helical" evidence="7">
    <location>
        <begin position="1958"/>
        <end position="1980"/>
    </location>
</feature>
<reference evidence="8" key="1">
    <citation type="submission" date="2023-01" db="EMBL/GenBank/DDBJ databases">
        <title>Metagenome sequencing of chrysophaentin producing Chrysophaeum taylorii.</title>
        <authorList>
            <person name="Davison J."/>
            <person name="Bewley C."/>
        </authorList>
    </citation>
    <scope>NUCLEOTIDE SEQUENCE</scope>
    <source>
        <strain evidence="8">NIES-1699</strain>
    </source>
</reference>
<keyword evidence="9" id="KW-1185">Reference proteome</keyword>
<dbReference type="GO" id="GO:0098703">
    <property type="term" value="P:calcium ion import across plasma membrane"/>
    <property type="evidence" value="ECO:0007669"/>
    <property type="project" value="TreeGrafter"/>
</dbReference>
<keyword evidence="3" id="KW-0677">Repeat</keyword>
<dbReference type="GO" id="GO:0005886">
    <property type="term" value="C:plasma membrane"/>
    <property type="evidence" value="ECO:0007669"/>
    <property type="project" value="TreeGrafter"/>
</dbReference>
<dbReference type="Pfam" id="PF00400">
    <property type="entry name" value="WD40"/>
    <property type="match status" value="1"/>
</dbReference>
<dbReference type="InterPro" id="IPR001680">
    <property type="entry name" value="WD40_rpt"/>
</dbReference>
<protein>
    <submittedName>
        <fullName evidence="8">Uncharacterized protein</fullName>
    </submittedName>
</protein>
<dbReference type="Gene3D" id="2.130.10.10">
    <property type="entry name" value="YVTN repeat-like/Quinoprotein amine dehydrogenase"/>
    <property type="match status" value="4"/>
</dbReference>
<dbReference type="InterPro" id="IPR018247">
    <property type="entry name" value="EF_Hand_1_Ca_BS"/>
</dbReference>
<dbReference type="InterPro" id="IPR036770">
    <property type="entry name" value="Ankyrin_rpt-contain_sf"/>
</dbReference>
<evidence type="ECO:0000256" key="3">
    <source>
        <dbReference type="ARBA" id="ARBA00022737"/>
    </source>
</evidence>
<accession>A0AAD7XRH2</accession>
<feature type="region of interest" description="Disordered" evidence="6">
    <location>
        <begin position="1587"/>
        <end position="1614"/>
    </location>
</feature>
<proteinExistence type="predicted"/>
<name>A0AAD7XRH2_9STRA</name>
<feature type="transmembrane region" description="Helical" evidence="7">
    <location>
        <begin position="1858"/>
        <end position="1877"/>
    </location>
</feature>
<feature type="region of interest" description="Disordered" evidence="6">
    <location>
        <begin position="445"/>
        <end position="489"/>
    </location>
</feature>
<feature type="transmembrane region" description="Helical" evidence="7">
    <location>
        <begin position="1897"/>
        <end position="1919"/>
    </location>
</feature>
<feature type="compositionally biased region" description="Basic and acidic residues" evidence="6">
    <location>
        <begin position="1600"/>
        <end position="1612"/>
    </location>
</feature>
<dbReference type="Proteomes" id="UP001230188">
    <property type="component" value="Unassembled WGS sequence"/>
</dbReference>
<evidence type="ECO:0000256" key="2">
    <source>
        <dbReference type="ARBA" id="ARBA00022692"/>
    </source>
</evidence>
<dbReference type="GO" id="GO:0005216">
    <property type="term" value="F:monoatomic ion channel activity"/>
    <property type="evidence" value="ECO:0007669"/>
    <property type="project" value="InterPro"/>
</dbReference>
<dbReference type="EMBL" id="JAQMWT010000230">
    <property type="protein sequence ID" value="KAJ8607183.1"/>
    <property type="molecule type" value="Genomic_DNA"/>
</dbReference>
<dbReference type="Gene3D" id="1.20.120.350">
    <property type="entry name" value="Voltage-gated potassium channels. Chain C"/>
    <property type="match status" value="1"/>
</dbReference>
<feature type="compositionally biased region" description="Basic residues" evidence="6">
    <location>
        <begin position="724"/>
        <end position="734"/>
    </location>
</feature>
<dbReference type="InterPro" id="IPR015943">
    <property type="entry name" value="WD40/YVTN_repeat-like_dom_sf"/>
</dbReference>
<dbReference type="InterPro" id="IPR011047">
    <property type="entry name" value="Quinoprotein_ADH-like_sf"/>
</dbReference>
<comment type="caution">
    <text evidence="8">The sequence shown here is derived from an EMBL/GenBank/DDBJ whole genome shotgun (WGS) entry which is preliminary data.</text>
</comment>
<dbReference type="SUPFAM" id="SSF48403">
    <property type="entry name" value="Ankyrin repeat"/>
    <property type="match status" value="1"/>
</dbReference>
<feature type="region of interest" description="Disordered" evidence="6">
    <location>
        <begin position="724"/>
        <end position="749"/>
    </location>
</feature>
<feature type="compositionally biased region" description="Basic residues" evidence="6">
    <location>
        <begin position="469"/>
        <end position="478"/>
    </location>
</feature>
<feature type="transmembrane region" description="Helical" evidence="7">
    <location>
        <begin position="613"/>
        <end position="632"/>
    </location>
</feature>
<feature type="transmembrane region" description="Helical" evidence="7">
    <location>
        <begin position="676"/>
        <end position="698"/>
    </location>
</feature>
<evidence type="ECO:0000256" key="7">
    <source>
        <dbReference type="SAM" id="Phobius"/>
    </source>
</evidence>
<sequence length="2048" mass="224881">MSASTLEKSGTCNRLLRDAVDDESPSRLRPIANVVCHALTSALRLELGKEADEALTMNEMAALREALARENPAVLGLLRGMLVAERVSDDAFSSEEGGRHLAGLLARDRLSSVHPEQQPTTWATSVKKPPDPLVPRQPHMFPLMADSSERAKYQQVDVAHLLRNIIRSLGVSCHHIAQYDVNNDGLVQFDEIAAFFTHTMGIQLLDSETEALHDLLDNSMDTIRVTDLATFLEKNDRKSEISPSRLEIERKNTVTTVAISPDAKRVGFGGMDCAVSIYDLGTHDLLFQKKCPKQVGALSLGRAGLAVGCFGGHLEFRASLSVVVDDPAAVSSSEHDVSGVTTWQMGKDVHTVALNEDDREVAVAAGTDVCVYCLRTHALVYKFAAKGTVWGVSLARVVAYQVALDDGRGSKVELTSGVLEVETPGTHPSKWPHFESRSFIPQLSRRVTSPEIRGAAPDDERGDDPSSSGRRRGRRRRLQDHVFTKSASFTAPSNNAKVAAPAPSAAAAVVVVVNDDNEAREQQQQQHQKGGEDGKPPPSKNSACVGVPRLASNLGGIGSLRHRNQWRSVQHAAAAAAEGSRRKTTIIAEGVLRISTINRASVGKVMLDALDSLPWLCIVILLATATFTLAVLRATRVNAARATLLVDLWVTAIFVLEVVLRMVYMLQTHHTLQSFFANAYCVLDLVVIGIDFALMVAGTRDKFGGIPKVLRLAHLSKVKKRWMQQRAKNKKRKQPGTEKQQQQLQPRHASEVVKYDVELPTGLVVRDVPREDIVSTSEREYIEFRHRVETTRGPNSSSAPHSSCCCEPGSRASFRLRFTRRLSLSTEEMAAKRRSIDPHLKSSLGERDRMAVMVRLHARSSDCEVRKYIAFGGESQQACVWSYDLTEAQLETKPHQATTENYISRMSGWCTGDGEVESSGRRTPPPPLHEKWTTANSTPIARQEWSMKFEHAVSSVSLSGDARRVAGCARNLTFVYDFGQRCLIFQHASTDLVYGVALSYYGDDVLFGGASKKVQLHDVATGAGLYATALADRVRCVALSFTGKFVAFGGFDAKMHVHHVEYGATGAAVESSDVVRSVSLDRGGTILAVGGDDCCCRCYSLRETPVELWTAVHDSKVWVVAVEPSARYVAAGDYSNAVVVYDAETGEHAWQKTTWVGEGAPFTWSVAWSADGRYLAIGKWDCRAYLVRVDAGWTEVAVVRRSDRVYSVALSRDASLLCVGGRDKRGVVYQVDHRRGACRVDFETEPQGGFVYCVAISHDATWFAMGGVDGVVGIYALKYRCRVHTIAQEGLIQNLAFSPVSLDLAIASEQNYVEIWQLSGGAEYERPPITKLVLRRHTSTHDVALSATGFAYCSGSLFSTFGGGRKEPKWDDRMNFEMLQASLNHRKSLETILREHPTVVNAQSPLSGESLLQYAVRKKTSATVDALLGADCRVGFPSDVNGNNALTVALEHERKNVLSKLLDATMNMLRHSPLVSSSFMDIQAAIADKYPDLYLSFLERVTLMRDTKLVPLNRNFALMPQRATFITAGSDEHSPSGFWDPYLLTISSLAGGGGGGGGGTPSSPSSGAASCSPPNFGIFGCSAGTPSQQPQLLRSSGVGADERASASQDQRESISIFSSRRTASSIFELFGHSGPLAPHYSSSSSLGTLSSLSSIYSNDEYRKNHRATELHRLFLRHHARNLTQGKKTEVVALRVPFEFVLGKWDVDGPAKDSVLSLVAKSSADLESYTAYGSVLVQCIIQFKWDHYGRWIFLTEFALCVLHLVVVCVLYFSMLDNLGLSWSARATKAGVKGVVTIAAFGPAVFISSVFISIEVRQLLIQGRGAYFSSHKHWKILDLACFGLQIFVDALLLSKVKAGIAFFAALNLLCFTCRIISFARGFKKWGPLVRMIVKIVYEVRFFVGIVLVLITGFCASFAVLLRRPPSVWLVVYLVQSGLYAHVAEEKHLVPTEWPDRQGTVVFMFQVFMLIVALLVLNLLIAIMNSAYEDVKASAVQEMLHEKSQIILAIERLWLPMLVSHYRIPPSYFFPKWLLILAPAHHFDSRTTDAA</sequence>
<feature type="region of interest" description="Disordered" evidence="6">
    <location>
        <begin position="518"/>
        <end position="545"/>
    </location>
</feature>
<dbReference type="SMART" id="SM00320">
    <property type="entry name" value="WD40"/>
    <property type="match status" value="11"/>
</dbReference>
<feature type="transmembrane region" description="Helical" evidence="7">
    <location>
        <begin position="1793"/>
        <end position="1814"/>
    </location>
</feature>
<evidence type="ECO:0000256" key="6">
    <source>
        <dbReference type="SAM" id="MobiDB-lite"/>
    </source>
</evidence>
<dbReference type="PANTHER" id="PTHR10582">
    <property type="entry name" value="TRANSIENT RECEPTOR POTENTIAL ION CHANNEL PROTEIN"/>
    <property type="match status" value="1"/>
</dbReference>
<feature type="transmembrane region" description="Helical" evidence="7">
    <location>
        <begin position="1750"/>
        <end position="1773"/>
    </location>
</feature>